<keyword evidence="1" id="KW-0812">Transmembrane</keyword>
<proteinExistence type="predicted"/>
<dbReference type="Proteomes" id="UP001139411">
    <property type="component" value="Unassembled WGS sequence"/>
</dbReference>
<protein>
    <submittedName>
        <fullName evidence="2">Uncharacterized protein</fullName>
    </submittedName>
</protein>
<name>A0A9X1QHE9_9BACT</name>
<evidence type="ECO:0000313" key="3">
    <source>
        <dbReference type="Proteomes" id="UP001139411"/>
    </source>
</evidence>
<keyword evidence="1" id="KW-0472">Membrane</keyword>
<dbReference type="AlphaFoldDB" id="A0A9X1QHE9"/>
<sequence>MKYLLKILAVIIVITYSLRLVNSQSDVLVLSGLAIVGSSVYLLARDLDRFLSSLNSKI</sequence>
<feature type="transmembrane region" description="Helical" evidence="1">
    <location>
        <begin position="27"/>
        <end position="44"/>
    </location>
</feature>
<gene>
    <name evidence="2" type="ORF">L0661_24270</name>
</gene>
<keyword evidence="1" id="KW-1133">Transmembrane helix</keyword>
<evidence type="ECO:0000256" key="1">
    <source>
        <dbReference type="SAM" id="Phobius"/>
    </source>
</evidence>
<dbReference type="RefSeq" id="WP_235179612.1">
    <property type="nucleotide sequence ID" value="NZ_JAKFFV010000021.1"/>
</dbReference>
<comment type="caution">
    <text evidence="2">The sequence shown here is derived from an EMBL/GenBank/DDBJ whole genome shotgun (WGS) entry which is preliminary data.</text>
</comment>
<accession>A0A9X1QHE9</accession>
<dbReference type="EMBL" id="JAKFFV010000021">
    <property type="protein sequence ID" value="MCF2501455.1"/>
    <property type="molecule type" value="Genomic_DNA"/>
</dbReference>
<organism evidence="2 3">
    <name type="scientific">Dyadobacter chenhuakuii</name>
    <dbReference type="NCBI Taxonomy" id="2909339"/>
    <lineage>
        <taxon>Bacteria</taxon>
        <taxon>Pseudomonadati</taxon>
        <taxon>Bacteroidota</taxon>
        <taxon>Cytophagia</taxon>
        <taxon>Cytophagales</taxon>
        <taxon>Spirosomataceae</taxon>
        <taxon>Dyadobacter</taxon>
    </lineage>
</organism>
<evidence type="ECO:0000313" key="2">
    <source>
        <dbReference type="EMBL" id="MCF2501455.1"/>
    </source>
</evidence>
<reference evidence="2" key="1">
    <citation type="submission" date="2022-01" db="EMBL/GenBank/DDBJ databases">
        <title>Novel species in genus Dyadobacter.</title>
        <authorList>
            <person name="Ma C."/>
        </authorList>
    </citation>
    <scope>NUCLEOTIDE SEQUENCE</scope>
    <source>
        <strain evidence="2">CY357</strain>
    </source>
</reference>